<keyword evidence="2" id="KW-1133">Transmembrane helix</keyword>
<feature type="region of interest" description="Disordered" evidence="1">
    <location>
        <begin position="191"/>
        <end position="210"/>
    </location>
</feature>
<keyword evidence="4" id="KW-1185">Reference proteome</keyword>
<dbReference type="EMBL" id="MU006292">
    <property type="protein sequence ID" value="KAF2854884.1"/>
    <property type="molecule type" value="Genomic_DNA"/>
</dbReference>
<feature type="compositionally biased region" description="Basic and acidic residues" evidence="1">
    <location>
        <begin position="263"/>
        <end position="273"/>
    </location>
</feature>
<protein>
    <submittedName>
        <fullName evidence="3">Uncharacterized protein</fullName>
    </submittedName>
</protein>
<feature type="region of interest" description="Disordered" evidence="1">
    <location>
        <begin position="255"/>
        <end position="294"/>
    </location>
</feature>
<organism evidence="3 4">
    <name type="scientific">Plenodomus tracheiphilus IPT5</name>
    <dbReference type="NCBI Taxonomy" id="1408161"/>
    <lineage>
        <taxon>Eukaryota</taxon>
        <taxon>Fungi</taxon>
        <taxon>Dikarya</taxon>
        <taxon>Ascomycota</taxon>
        <taxon>Pezizomycotina</taxon>
        <taxon>Dothideomycetes</taxon>
        <taxon>Pleosporomycetidae</taxon>
        <taxon>Pleosporales</taxon>
        <taxon>Pleosporineae</taxon>
        <taxon>Leptosphaeriaceae</taxon>
        <taxon>Plenodomus</taxon>
    </lineage>
</organism>
<keyword evidence="2" id="KW-0472">Membrane</keyword>
<gene>
    <name evidence="3" type="ORF">T440DRAFT_542477</name>
</gene>
<evidence type="ECO:0000313" key="3">
    <source>
        <dbReference type="EMBL" id="KAF2854884.1"/>
    </source>
</evidence>
<accession>A0A6A7BHL1</accession>
<reference evidence="3" key="1">
    <citation type="submission" date="2020-01" db="EMBL/GenBank/DDBJ databases">
        <authorList>
            <consortium name="DOE Joint Genome Institute"/>
            <person name="Haridas S."/>
            <person name="Albert R."/>
            <person name="Binder M."/>
            <person name="Bloem J."/>
            <person name="Labutti K."/>
            <person name="Salamov A."/>
            <person name="Andreopoulos B."/>
            <person name="Baker S.E."/>
            <person name="Barry K."/>
            <person name="Bills G."/>
            <person name="Bluhm B.H."/>
            <person name="Cannon C."/>
            <person name="Castanera R."/>
            <person name="Culley D.E."/>
            <person name="Daum C."/>
            <person name="Ezra D."/>
            <person name="Gonzalez J.B."/>
            <person name="Henrissat B."/>
            <person name="Kuo A."/>
            <person name="Liang C."/>
            <person name="Lipzen A."/>
            <person name="Lutzoni F."/>
            <person name="Magnuson J."/>
            <person name="Mondo S."/>
            <person name="Nolan M."/>
            <person name="Ohm R."/>
            <person name="Pangilinan J."/>
            <person name="Park H.-J."/>
            <person name="Ramirez L."/>
            <person name="Alfaro M."/>
            <person name="Sun H."/>
            <person name="Tritt A."/>
            <person name="Yoshinaga Y."/>
            <person name="Zwiers L.-H."/>
            <person name="Turgeon B.G."/>
            <person name="Goodwin S.B."/>
            <person name="Spatafora J.W."/>
            <person name="Crous P.W."/>
            <person name="Grigoriev I.V."/>
        </authorList>
    </citation>
    <scope>NUCLEOTIDE SEQUENCE</scope>
    <source>
        <strain evidence="3">IPT5</strain>
    </source>
</reference>
<name>A0A6A7BHL1_9PLEO</name>
<evidence type="ECO:0000256" key="2">
    <source>
        <dbReference type="SAM" id="Phobius"/>
    </source>
</evidence>
<keyword evidence="2" id="KW-0812">Transmembrane</keyword>
<sequence length="568" mass="65261">MIPLRVRTRETARVVCPSPFTIRPYTCFPHLTTLRDHDVRRNFEDSFLETAELLTPSRNAKIIREFCYTGLHTPASQERPKIKIEDREYATNRRREHPKEVTVDQLHNLLQEERFNVPNQPNADLRQIWVQNITPEVFWTLARTTHEHQVKPLQDAVAKHISGETSIRVYQHAKGFNTPQIQLHLPYLTLRDQPDRGSSPGSHDDWPSFLFSGQNANGATQADRLVIREAHISIVLSVWDESKWVAFAFSRPGGALGGDDNEDKGKDETKEPETDTVEEPEPNTDIFTPDDMISSPLTDHSIQDPREYFLHVIEPWVYLIREESDYLVRTVTKMIKHWLDFNRGTLAGSDLLEDALKAARLLRKIQGYLVPIISEWQDFIQPDGDITYFNLVMDQRTKISLTNTKSHLQDLIKLERILETLAKDCDHFINELEFRSRYQSELRTDKLNRDGQKMIQRGTESAENTSRMTRTNGALIGLTNPLLLALQYFSAQKPIFPSIDQSPRNFVIAILVLGLMTAVLMYGIGYLDIIWSFIMARLPRKGECVVRSRAVFDSSSEPQTDPDAIGMV</sequence>
<dbReference type="AlphaFoldDB" id="A0A6A7BHL1"/>
<proteinExistence type="predicted"/>
<evidence type="ECO:0000313" key="4">
    <source>
        <dbReference type="Proteomes" id="UP000799423"/>
    </source>
</evidence>
<feature type="transmembrane region" description="Helical" evidence="2">
    <location>
        <begin position="506"/>
        <end position="531"/>
    </location>
</feature>
<dbReference type="OrthoDB" id="5428055at2759"/>
<evidence type="ECO:0000256" key="1">
    <source>
        <dbReference type="SAM" id="MobiDB-lite"/>
    </source>
</evidence>
<dbReference type="Proteomes" id="UP000799423">
    <property type="component" value="Unassembled WGS sequence"/>
</dbReference>